<gene>
    <name evidence="1" type="ORF">B0X71_19565</name>
</gene>
<dbReference type="EMBL" id="CP019641">
    <property type="protein sequence ID" value="AQQ55371.1"/>
    <property type="molecule type" value="Genomic_DNA"/>
</dbReference>
<name>A0A1Q2L4N8_9BACL</name>
<organism evidence="1 2">
    <name type="scientific">Planococcus lenghuensis</name>
    <dbReference type="NCBI Taxonomy" id="2213202"/>
    <lineage>
        <taxon>Bacteria</taxon>
        <taxon>Bacillati</taxon>
        <taxon>Bacillota</taxon>
        <taxon>Bacilli</taxon>
        <taxon>Bacillales</taxon>
        <taxon>Caryophanaceae</taxon>
        <taxon>Planococcus</taxon>
    </lineage>
</organism>
<evidence type="ECO:0000313" key="2">
    <source>
        <dbReference type="Proteomes" id="UP000188184"/>
    </source>
</evidence>
<dbReference type="KEGG" id="pmar:B0X71_19565"/>
<protein>
    <submittedName>
        <fullName evidence="1">Uncharacterized protein</fullName>
    </submittedName>
</protein>
<dbReference type="RefSeq" id="WP_077591230.1">
    <property type="nucleotide sequence ID" value="NZ_CP019641.1"/>
</dbReference>
<dbReference type="AlphaFoldDB" id="A0A1Q2L4N8"/>
<sequence>MATKTPLRVYEKYNDAFAEFVFNNRAEADKGLNHPCPLIYGVVCDSRPSILMEKYREGEISKEQAKEEILAGPVGARQLSIYRQSICDKLILEKVYSAIDGREMKLS</sequence>
<evidence type="ECO:0000313" key="1">
    <source>
        <dbReference type="EMBL" id="AQQ55371.1"/>
    </source>
</evidence>
<reference evidence="1 2" key="1">
    <citation type="submission" date="2017-02" db="EMBL/GenBank/DDBJ databases">
        <title>The complete genomic sequence of a novel cold adapted crude oil-degrading bacterium Planococcus qaidamina Y42.</title>
        <authorList>
            <person name="Yang R."/>
        </authorList>
    </citation>
    <scope>NUCLEOTIDE SEQUENCE [LARGE SCALE GENOMIC DNA]</scope>
    <source>
        <strain evidence="1 2">Y42</strain>
        <plasmid evidence="1 2">unnamed1</plasmid>
    </source>
</reference>
<keyword evidence="1" id="KW-0614">Plasmid</keyword>
<proteinExistence type="predicted"/>
<keyword evidence="2" id="KW-1185">Reference proteome</keyword>
<dbReference type="Proteomes" id="UP000188184">
    <property type="component" value="Plasmid unnamed1"/>
</dbReference>
<geneLocation type="plasmid" evidence="1 2">
    <name>unnamed1</name>
</geneLocation>
<accession>A0A1Q2L4N8</accession>